<feature type="region of interest" description="Disordered" evidence="1">
    <location>
        <begin position="62"/>
        <end position="135"/>
    </location>
</feature>
<organism evidence="2 3">
    <name type="scientific">Actinomadura rubrisoli</name>
    <dbReference type="NCBI Taxonomy" id="2530368"/>
    <lineage>
        <taxon>Bacteria</taxon>
        <taxon>Bacillati</taxon>
        <taxon>Actinomycetota</taxon>
        <taxon>Actinomycetes</taxon>
        <taxon>Streptosporangiales</taxon>
        <taxon>Thermomonosporaceae</taxon>
        <taxon>Actinomadura</taxon>
    </lineage>
</organism>
<dbReference type="Proteomes" id="UP000294513">
    <property type="component" value="Unassembled WGS sequence"/>
</dbReference>
<evidence type="ECO:0000313" key="2">
    <source>
        <dbReference type="EMBL" id="TDD61436.1"/>
    </source>
</evidence>
<dbReference type="AlphaFoldDB" id="A0A4R4ZT30"/>
<dbReference type="EMBL" id="SMKU01000566">
    <property type="protein sequence ID" value="TDD61436.1"/>
    <property type="molecule type" value="Genomic_DNA"/>
</dbReference>
<protein>
    <submittedName>
        <fullName evidence="2">Uncharacterized protein</fullName>
    </submittedName>
</protein>
<dbReference type="RefSeq" id="WP_131903559.1">
    <property type="nucleotide sequence ID" value="NZ_SMKU01000566.1"/>
</dbReference>
<name>A0A4R4ZT30_9ACTN</name>
<comment type="caution">
    <text evidence="2">The sequence shown here is derived from an EMBL/GenBank/DDBJ whole genome shotgun (WGS) entry which is preliminary data.</text>
</comment>
<keyword evidence="3" id="KW-1185">Reference proteome</keyword>
<reference evidence="2 3" key="1">
    <citation type="submission" date="2019-03" db="EMBL/GenBank/DDBJ databases">
        <title>Draft genome sequences of novel Actinobacteria.</title>
        <authorList>
            <person name="Sahin N."/>
            <person name="Ay H."/>
            <person name="Saygin H."/>
        </authorList>
    </citation>
    <scope>NUCLEOTIDE SEQUENCE [LARGE SCALE GENOMIC DNA]</scope>
    <source>
        <strain evidence="2 3">H3C3</strain>
    </source>
</reference>
<dbReference type="OrthoDB" id="3483344at2"/>
<sequence>MSPSAVPTRDDLVARLRVRFADIPAENVRRCVDDLWCCCTHLGVRPDEQAIERLAASRLTGVVRGAPPPCPDHPDGRRPSRPPGIRVTESRAPGAFAPPAAPHPHLRDALAAPDPGDPTAPSRKARAAARTPIGM</sequence>
<evidence type="ECO:0000256" key="1">
    <source>
        <dbReference type="SAM" id="MobiDB-lite"/>
    </source>
</evidence>
<proteinExistence type="predicted"/>
<accession>A0A4R4ZT30</accession>
<evidence type="ECO:0000313" key="3">
    <source>
        <dbReference type="Proteomes" id="UP000294513"/>
    </source>
</evidence>
<gene>
    <name evidence="2" type="ORF">E1298_45365</name>
</gene>